<name>A2Q3I3_MEDTR</name>
<dbReference type="EMBL" id="AC155882">
    <property type="protein sequence ID" value="ABN08183.1"/>
    <property type="molecule type" value="Genomic_DNA"/>
</dbReference>
<sequence length="49" mass="5822">MKNLKYDSPSNVVGFRLIEKFENSWRWIEKSKFVTPTVKLTVVQTHLLI</sequence>
<protein>
    <submittedName>
        <fullName evidence="1">Uncharacterized protein</fullName>
    </submittedName>
</protein>
<reference evidence="1" key="1">
    <citation type="submission" date="2005-01" db="EMBL/GenBank/DDBJ databases">
        <authorList>
            <person name="Town C.D."/>
        </authorList>
    </citation>
    <scope>NUCLEOTIDE SEQUENCE</scope>
</reference>
<proteinExistence type="predicted"/>
<accession>A2Q3I3</accession>
<dbReference type="AlphaFoldDB" id="A2Q3I3"/>
<evidence type="ECO:0000313" key="1">
    <source>
        <dbReference type="EMBL" id="ABN08183.1"/>
    </source>
</evidence>
<gene>
    <name evidence="1" type="ORF">MtrDRAFT_AC155882g28v2</name>
    <name evidence="2" type="ORF">MtrDRAFT_AC172101g1v1</name>
</gene>
<evidence type="ECO:0000313" key="2">
    <source>
        <dbReference type="EMBL" id="ABN09009.1"/>
    </source>
</evidence>
<reference evidence="1" key="2">
    <citation type="submission" date="2007-03" db="EMBL/GenBank/DDBJ databases">
        <authorList>
            <consortium name="The International Medicago Genome Annotation Group"/>
        </authorList>
    </citation>
    <scope>NUCLEOTIDE SEQUENCE</scope>
</reference>
<organism evidence="1">
    <name type="scientific">Medicago truncatula</name>
    <name type="common">Barrel medic</name>
    <name type="synonym">Medicago tribuloides</name>
    <dbReference type="NCBI Taxonomy" id="3880"/>
    <lineage>
        <taxon>Eukaryota</taxon>
        <taxon>Viridiplantae</taxon>
        <taxon>Streptophyta</taxon>
        <taxon>Embryophyta</taxon>
        <taxon>Tracheophyta</taxon>
        <taxon>Spermatophyta</taxon>
        <taxon>Magnoliopsida</taxon>
        <taxon>eudicotyledons</taxon>
        <taxon>Gunneridae</taxon>
        <taxon>Pentapetalae</taxon>
        <taxon>rosids</taxon>
        <taxon>fabids</taxon>
        <taxon>Fabales</taxon>
        <taxon>Fabaceae</taxon>
        <taxon>Papilionoideae</taxon>
        <taxon>50 kb inversion clade</taxon>
        <taxon>NPAAA clade</taxon>
        <taxon>Hologalegina</taxon>
        <taxon>IRL clade</taxon>
        <taxon>Trifolieae</taxon>
        <taxon>Medicago</taxon>
    </lineage>
</organism>
<dbReference type="EMBL" id="AC172101">
    <property type="protein sequence ID" value="ABN09009.1"/>
    <property type="molecule type" value="Genomic_DNA"/>
</dbReference>